<dbReference type="GO" id="GO:0006950">
    <property type="term" value="P:response to stress"/>
    <property type="evidence" value="ECO:0007669"/>
    <property type="project" value="TreeGrafter"/>
</dbReference>
<organism evidence="1 2">
    <name type="scientific">Kribbella capetownensis</name>
    <dbReference type="NCBI Taxonomy" id="1572659"/>
    <lineage>
        <taxon>Bacteria</taxon>
        <taxon>Bacillati</taxon>
        <taxon>Actinomycetota</taxon>
        <taxon>Actinomycetes</taxon>
        <taxon>Propionibacteriales</taxon>
        <taxon>Kribbellaceae</taxon>
        <taxon>Kribbella</taxon>
    </lineage>
</organism>
<dbReference type="PANTHER" id="PTHR33164:SF57">
    <property type="entry name" value="MARR-FAMILY TRANSCRIPTIONAL REGULATOR"/>
    <property type="match status" value="1"/>
</dbReference>
<comment type="caution">
    <text evidence="1">The sequence shown here is derived from an EMBL/GenBank/DDBJ whole genome shotgun (WGS) entry which is preliminary data.</text>
</comment>
<dbReference type="InterPro" id="IPR039422">
    <property type="entry name" value="MarR/SlyA-like"/>
</dbReference>
<reference evidence="1 2" key="1">
    <citation type="submission" date="2019-02" db="EMBL/GenBank/DDBJ databases">
        <title>Kribbella capetownensis sp. nov. and Kribbella speibonae sp. nov., isolated from soil.</title>
        <authorList>
            <person name="Curtis S.M."/>
            <person name="Norton I."/>
            <person name="Everest G.J."/>
            <person name="Meyers P.R."/>
        </authorList>
    </citation>
    <scope>NUCLEOTIDE SEQUENCE [LARGE SCALE GENOMIC DNA]</scope>
    <source>
        <strain evidence="1 2">YM53</strain>
    </source>
</reference>
<protein>
    <submittedName>
        <fullName evidence="1">MarR family transcriptional regulator</fullName>
    </submittedName>
</protein>
<dbReference type="InterPro" id="IPR036390">
    <property type="entry name" value="WH_DNA-bd_sf"/>
</dbReference>
<evidence type="ECO:0000313" key="2">
    <source>
        <dbReference type="Proteomes" id="UP000293342"/>
    </source>
</evidence>
<dbReference type="PANTHER" id="PTHR33164">
    <property type="entry name" value="TRANSCRIPTIONAL REGULATOR, MARR FAMILY"/>
    <property type="match status" value="1"/>
</dbReference>
<dbReference type="RefSeq" id="WP_131516498.1">
    <property type="nucleotide sequence ID" value="NZ_SJKD01000006.1"/>
</dbReference>
<dbReference type="InterPro" id="IPR036388">
    <property type="entry name" value="WH-like_DNA-bd_sf"/>
</dbReference>
<dbReference type="Proteomes" id="UP000293342">
    <property type="component" value="Unassembled WGS sequence"/>
</dbReference>
<proteinExistence type="predicted"/>
<accession>A0A4R0JI87</accession>
<dbReference type="GO" id="GO:0003700">
    <property type="term" value="F:DNA-binding transcription factor activity"/>
    <property type="evidence" value="ECO:0007669"/>
    <property type="project" value="InterPro"/>
</dbReference>
<dbReference type="OrthoDB" id="122135at2"/>
<evidence type="ECO:0000313" key="1">
    <source>
        <dbReference type="EMBL" id="TCC46763.1"/>
    </source>
</evidence>
<dbReference type="SUPFAM" id="SSF46785">
    <property type="entry name" value="Winged helix' DNA-binding domain"/>
    <property type="match status" value="1"/>
</dbReference>
<dbReference type="AlphaFoldDB" id="A0A4R0JI87"/>
<dbReference type="Gene3D" id="1.10.10.10">
    <property type="entry name" value="Winged helix-like DNA-binding domain superfamily/Winged helix DNA-binding domain"/>
    <property type="match status" value="1"/>
</dbReference>
<keyword evidence="2" id="KW-1185">Reference proteome</keyword>
<dbReference type="EMBL" id="SJKD01000006">
    <property type="protein sequence ID" value="TCC46763.1"/>
    <property type="molecule type" value="Genomic_DNA"/>
</dbReference>
<gene>
    <name evidence="1" type="ORF">E0H75_27360</name>
</gene>
<sequence>MTSVNGLPGTPVEPVRSDHIAGLLGLVMARLRAEILADSEQAFPGLRISHYRLLEMIPADGGRITDLAEAAGMTKQGLGQHVDYLQRLGFTESDRLRGDRRVRLVRRTPRGDEAVEFSRAAIARVEELWEQQLGRERYDVLRETLRDLGDAP</sequence>
<name>A0A4R0JI87_9ACTN</name>